<dbReference type="AlphaFoldDB" id="A0AAE1LT18"/>
<name>A0AAE1LT18_9NEOP</name>
<dbReference type="Proteomes" id="UP001219518">
    <property type="component" value="Unassembled WGS sequence"/>
</dbReference>
<gene>
    <name evidence="1" type="ORF">KUF71_006569</name>
</gene>
<reference evidence="1" key="1">
    <citation type="submission" date="2021-07" db="EMBL/GenBank/DDBJ databases">
        <authorList>
            <person name="Catto M.A."/>
            <person name="Jacobson A."/>
            <person name="Kennedy G."/>
            <person name="Labadie P."/>
            <person name="Hunt B.G."/>
            <person name="Srinivasan R."/>
        </authorList>
    </citation>
    <scope>NUCLEOTIDE SEQUENCE</scope>
    <source>
        <strain evidence="1">PL_HMW_Pooled</strain>
        <tissue evidence="1">Head</tissue>
    </source>
</reference>
<dbReference type="GO" id="GO:0034220">
    <property type="term" value="P:monoatomic ion transmembrane transport"/>
    <property type="evidence" value="ECO:0007669"/>
    <property type="project" value="UniProtKB-KW"/>
</dbReference>
<keyword evidence="2" id="KW-1185">Reference proteome</keyword>
<comment type="caution">
    <text evidence="1">The sequence shown here is derived from an EMBL/GenBank/DDBJ whole genome shotgun (WGS) entry which is preliminary data.</text>
</comment>
<accession>A0AAE1LT18</accession>
<proteinExistence type="predicted"/>
<dbReference type="EMBL" id="JAHWGI010001426">
    <property type="protein sequence ID" value="KAK3931551.1"/>
    <property type="molecule type" value="Genomic_DNA"/>
</dbReference>
<sequence>MIDLDVAYSSDVDSFADIEKLLQNYIDSVRPCRGTEKEGGIRSEKCSLFLEPSGVKKRIPPRCHQCAEKKKSLARKVRRGLQQKIGQAKKKIDKNNKIRRLIKKVFSRNKKIIYLKDKVEGLKARCADLEQSKINDYIKDWPTPWKNAVLACVNAKGRPTHVFLCTRFFRVGRPSVNASRVKSTKGRRYTTQWIYECQLLRIRSLSLYKKMLRDGFLPFPSLGTLLRYMKKLSPAYVLKKNTFATLKKKISYNARVC</sequence>
<keyword evidence="1" id="KW-0407">Ion channel</keyword>
<reference evidence="1" key="2">
    <citation type="journal article" date="2023" name="BMC Genomics">
        <title>Pest status, molecular evolution, and epigenetic factors derived from the genome assembly of Frankliniella fusca, a thysanopteran phytovirus vector.</title>
        <authorList>
            <person name="Catto M.A."/>
            <person name="Labadie P.E."/>
            <person name="Jacobson A.L."/>
            <person name="Kennedy G.G."/>
            <person name="Srinivasan R."/>
            <person name="Hunt B.G."/>
        </authorList>
    </citation>
    <scope>NUCLEOTIDE SEQUENCE</scope>
    <source>
        <strain evidence="1">PL_HMW_Pooled</strain>
    </source>
</reference>
<keyword evidence="1" id="KW-0406">Ion transport</keyword>
<evidence type="ECO:0000313" key="2">
    <source>
        <dbReference type="Proteomes" id="UP001219518"/>
    </source>
</evidence>
<organism evidence="1 2">
    <name type="scientific">Frankliniella fusca</name>
    <dbReference type="NCBI Taxonomy" id="407009"/>
    <lineage>
        <taxon>Eukaryota</taxon>
        <taxon>Metazoa</taxon>
        <taxon>Ecdysozoa</taxon>
        <taxon>Arthropoda</taxon>
        <taxon>Hexapoda</taxon>
        <taxon>Insecta</taxon>
        <taxon>Pterygota</taxon>
        <taxon>Neoptera</taxon>
        <taxon>Paraneoptera</taxon>
        <taxon>Thysanoptera</taxon>
        <taxon>Terebrantia</taxon>
        <taxon>Thripoidea</taxon>
        <taxon>Thripidae</taxon>
        <taxon>Frankliniella</taxon>
    </lineage>
</organism>
<protein>
    <submittedName>
        <fullName evidence="1">Sodium channel protein type 3 subunit alpha</fullName>
    </submittedName>
</protein>
<keyword evidence="1" id="KW-0813">Transport</keyword>
<evidence type="ECO:0000313" key="1">
    <source>
        <dbReference type="EMBL" id="KAK3931551.1"/>
    </source>
</evidence>